<proteinExistence type="predicted"/>
<evidence type="ECO:0000259" key="1">
    <source>
        <dbReference type="Pfam" id="PF20515"/>
    </source>
</evidence>
<dbReference type="AlphaFoldDB" id="A0A0L0UP14"/>
<keyword evidence="3" id="KW-1185">Reference proteome</keyword>
<evidence type="ECO:0000313" key="3">
    <source>
        <dbReference type="Proteomes" id="UP000054564"/>
    </source>
</evidence>
<comment type="caution">
    <text evidence="2">The sequence shown here is derived from an EMBL/GenBank/DDBJ whole genome shotgun (WGS) entry which is preliminary data.</text>
</comment>
<gene>
    <name evidence="2" type="ORF">PSTG_17872</name>
</gene>
<organism evidence="2 3">
    <name type="scientific">Puccinia striiformis f. sp. tritici PST-78</name>
    <dbReference type="NCBI Taxonomy" id="1165861"/>
    <lineage>
        <taxon>Eukaryota</taxon>
        <taxon>Fungi</taxon>
        <taxon>Dikarya</taxon>
        <taxon>Basidiomycota</taxon>
        <taxon>Pucciniomycotina</taxon>
        <taxon>Pucciniomycetes</taxon>
        <taxon>Pucciniales</taxon>
        <taxon>Pucciniaceae</taxon>
        <taxon>Puccinia</taxon>
    </lineage>
</organism>
<evidence type="ECO:0000313" key="2">
    <source>
        <dbReference type="EMBL" id="KNE88710.1"/>
    </source>
</evidence>
<dbReference type="EMBL" id="AJIL01001072">
    <property type="protein sequence ID" value="KNE88710.1"/>
    <property type="molecule type" value="Genomic_DNA"/>
</dbReference>
<dbReference type="OrthoDB" id="2505591at2759"/>
<dbReference type="Proteomes" id="UP000054564">
    <property type="component" value="Unassembled WGS sequence"/>
</dbReference>
<sequence length="277" mass="31578">MIQIPAKCSPPNELFLTHILSLTMAPASLPLDKQPGFCKFGITRFSNMSPQQLQGWEKLVMKSLKKGEGFGRYYSVSRLAAMILKSQYNAKDVDAAYKEANKWIATHLQELAPQAFKEYRQALIENQLPSMGQTKYNIPYNMFDFASFFTFTMLNLHNEPHIDTDVNYWTLVCWIPIFNPKTSNPDNPILADEGSDMEGGQFTVWDFQVHIDMNKDIGVTMCVFTSTHKRHQTLDGCSQSNKYTKIGFSCQMSQRMTNPVVQYLTEPNIEIAGQTLD</sequence>
<accession>A0A0L0UP14</accession>
<dbReference type="InterPro" id="IPR046798">
    <property type="entry name" value="2OG-FeII_Oxy_6"/>
</dbReference>
<name>A0A0L0UP14_9BASI</name>
<reference evidence="3" key="1">
    <citation type="submission" date="2014-03" db="EMBL/GenBank/DDBJ databases">
        <title>The Genome Sequence of Puccinia striiformis f. sp. tritici PST-78.</title>
        <authorList>
            <consortium name="The Broad Institute Genome Sequencing Platform"/>
            <person name="Cuomo C."/>
            <person name="Hulbert S."/>
            <person name="Chen X."/>
            <person name="Walker B."/>
            <person name="Young S.K."/>
            <person name="Zeng Q."/>
            <person name="Gargeya S."/>
            <person name="Fitzgerald M."/>
            <person name="Haas B."/>
            <person name="Abouelleil A."/>
            <person name="Alvarado L."/>
            <person name="Arachchi H.M."/>
            <person name="Berlin A.M."/>
            <person name="Chapman S.B."/>
            <person name="Goldberg J."/>
            <person name="Griggs A."/>
            <person name="Gujja S."/>
            <person name="Hansen M."/>
            <person name="Howarth C."/>
            <person name="Imamovic A."/>
            <person name="Larimer J."/>
            <person name="McCowan C."/>
            <person name="Montmayeur A."/>
            <person name="Murphy C."/>
            <person name="Neiman D."/>
            <person name="Pearson M."/>
            <person name="Priest M."/>
            <person name="Roberts A."/>
            <person name="Saif S."/>
            <person name="Shea T."/>
            <person name="Sisk P."/>
            <person name="Sykes S."/>
            <person name="Wortman J."/>
            <person name="Nusbaum C."/>
            <person name="Birren B."/>
        </authorList>
    </citation>
    <scope>NUCLEOTIDE SEQUENCE [LARGE SCALE GENOMIC DNA]</scope>
    <source>
        <strain evidence="3">race PST-78</strain>
    </source>
</reference>
<protein>
    <recommendedName>
        <fullName evidence="1">Tet-like 2OG-Fe(II) oxygenase domain-containing protein</fullName>
    </recommendedName>
</protein>
<feature type="domain" description="Tet-like 2OG-Fe(II) oxygenase" evidence="1">
    <location>
        <begin position="62"/>
        <end position="234"/>
    </location>
</feature>
<dbReference type="Pfam" id="PF20515">
    <property type="entry name" value="2OG-FeII_Oxy_6"/>
    <property type="match status" value="1"/>
</dbReference>